<organism evidence="3 4">
    <name type="scientific">Pseudotamlana haliotis</name>
    <dbReference type="NCBI Taxonomy" id="2614804"/>
    <lineage>
        <taxon>Bacteria</taxon>
        <taxon>Pseudomonadati</taxon>
        <taxon>Bacteroidota</taxon>
        <taxon>Flavobacteriia</taxon>
        <taxon>Flavobacteriales</taxon>
        <taxon>Flavobacteriaceae</taxon>
        <taxon>Pseudotamlana</taxon>
    </lineage>
</organism>
<keyword evidence="2" id="KW-0472">Membrane</keyword>
<accession>A0A6N6MLC3</accession>
<gene>
    <name evidence="3" type="ORF">F6U93_01815</name>
</gene>
<comment type="caution">
    <text evidence="3">The sequence shown here is derived from an EMBL/GenBank/DDBJ whole genome shotgun (WGS) entry which is preliminary data.</text>
</comment>
<sequence>MKHIETLLSEMTIEQKAPIVKILGLKSNENKLVIEKLSKILLPVGGLWQTPLNYSQFVEKIASANNEKIDFSLGIANAEKELYLKLFQQEFEKLTEEEKNNIYKELEKAGLDKSQIKSLSGISALGAAQLSGFGIYLLASSTLGAITSVLGITLPFAFYTGMSSVISFVIGPVGFLVMGVLVYRSFKNVKSWDEAFDLLKASWNGIKAFAIGDTTRSTLVFKYFAATRIVLTENFRNQIDENSSKIDIKKTNISKIDIEINEKEAEIENVENIKVEQLNVVSSIESEILKKQDELKSVNNQIGQLNEKIDSFKNNIQERINNKKSIENEILNSENDTKLKLSKIEKLNN</sequence>
<dbReference type="EMBL" id="WAAT01000013">
    <property type="protein sequence ID" value="KAB1070522.1"/>
    <property type="molecule type" value="Genomic_DNA"/>
</dbReference>
<dbReference type="Proteomes" id="UP000441333">
    <property type="component" value="Unassembled WGS sequence"/>
</dbReference>
<keyword evidence="2" id="KW-1133">Transmembrane helix</keyword>
<feature type="transmembrane region" description="Helical" evidence="2">
    <location>
        <begin position="165"/>
        <end position="183"/>
    </location>
</feature>
<dbReference type="AlphaFoldDB" id="A0A6N6MLC3"/>
<protein>
    <submittedName>
        <fullName evidence="3">Uncharacterized protein</fullName>
    </submittedName>
</protein>
<evidence type="ECO:0000256" key="1">
    <source>
        <dbReference type="SAM" id="Coils"/>
    </source>
</evidence>
<proteinExistence type="predicted"/>
<dbReference type="RefSeq" id="WP_150936283.1">
    <property type="nucleotide sequence ID" value="NZ_WAAT01000013.1"/>
</dbReference>
<keyword evidence="1" id="KW-0175">Coiled coil</keyword>
<feature type="coiled-coil region" evidence="1">
    <location>
        <begin position="253"/>
        <end position="336"/>
    </location>
</feature>
<keyword evidence="4" id="KW-1185">Reference proteome</keyword>
<keyword evidence="2" id="KW-0812">Transmembrane</keyword>
<reference evidence="3 4" key="1">
    <citation type="submission" date="2019-09" db="EMBL/GenBank/DDBJ databases">
        <authorList>
            <person name="Cao W.R."/>
        </authorList>
    </citation>
    <scope>NUCLEOTIDE SEQUENCE [LARGE SCALE GENOMIC DNA]</scope>
    <source>
        <strain evidence="3 4">B1N29</strain>
    </source>
</reference>
<evidence type="ECO:0000256" key="2">
    <source>
        <dbReference type="SAM" id="Phobius"/>
    </source>
</evidence>
<feature type="transmembrane region" description="Helical" evidence="2">
    <location>
        <begin position="135"/>
        <end position="159"/>
    </location>
</feature>
<evidence type="ECO:0000313" key="4">
    <source>
        <dbReference type="Proteomes" id="UP000441333"/>
    </source>
</evidence>
<name>A0A6N6MLC3_9FLAO</name>
<evidence type="ECO:0000313" key="3">
    <source>
        <dbReference type="EMBL" id="KAB1070522.1"/>
    </source>
</evidence>